<keyword evidence="12" id="KW-0732">Signal</keyword>
<dbReference type="Proteomes" id="UP001291623">
    <property type="component" value="Unassembled WGS sequence"/>
</dbReference>
<dbReference type="GO" id="GO:0010008">
    <property type="term" value="C:endosome membrane"/>
    <property type="evidence" value="ECO:0007669"/>
    <property type="project" value="UniProtKB-SubCell"/>
</dbReference>
<organism evidence="14 15">
    <name type="scientific">Anisodus tanguticus</name>
    <dbReference type="NCBI Taxonomy" id="243964"/>
    <lineage>
        <taxon>Eukaryota</taxon>
        <taxon>Viridiplantae</taxon>
        <taxon>Streptophyta</taxon>
        <taxon>Embryophyta</taxon>
        <taxon>Tracheophyta</taxon>
        <taxon>Spermatophyta</taxon>
        <taxon>Magnoliopsida</taxon>
        <taxon>eudicotyledons</taxon>
        <taxon>Gunneridae</taxon>
        <taxon>Pentapetalae</taxon>
        <taxon>asterids</taxon>
        <taxon>lamiids</taxon>
        <taxon>Solanales</taxon>
        <taxon>Solanaceae</taxon>
        <taxon>Solanoideae</taxon>
        <taxon>Hyoscyameae</taxon>
        <taxon>Anisodus</taxon>
    </lineage>
</organism>
<evidence type="ECO:0000256" key="8">
    <source>
        <dbReference type="ARBA" id="ARBA00022989"/>
    </source>
</evidence>
<feature type="domain" description="PA" evidence="13">
    <location>
        <begin position="101"/>
        <end position="189"/>
    </location>
</feature>
<dbReference type="InterPro" id="IPR007369">
    <property type="entry name" value="Peptidase_A22B_SPP"/>
</dbReference>
<dbReference type="GO" id="GO:0098554">
    <property type="term" value="C:cytoplasmic side of endoplasmic reticulum membrane"/>
    <property type="evidence" value="ECO:0007669"/>
    <property type="project" value="TreeGrafter"/>
</dbReference>
<keyword evidence="9 11" id="KW-0472">Membrane</keyword>
<evidence type="ECO:0000256" key="1">
    <source>
        <dbReference type="ARBA" id="ARBA00003012"/>
    </source>
</evidence>
<dbReference type="Pfam" id="PF02225">
    <property type="entry name" value="PA"/>
    <property type="match status" value="1"/>
</dbReference>
<dbReference type="GO" id="GO:0005765">
    <property type="term" value="C:lysosomal membrane"/>
    <property type="evidence" value="ECO:0007669"/>
    <property type="project" value="TreeGrafter"/>
</dbReference>
<evidence type="ECO:0000256" key="6">
    <source>
        <dbReference type="ARBA" id="ARBA00022753"/>
    </source>
</evidence>
<feature type="transmembrane region" description="Helical" evidence="11">
    <location>
        <begin position="448"/>
        <end position="467"/>
    </location>
</feature>
<comment type="similarity">
    <text evidence="3">Belongs to the peptidase A22B family.</text>
</comment>
<comment type="caution">
    <text evidence="14">The sequence shown here is derived from an EMBL/GenBank/DDBJ whole genome shotgun (WGS) entry which is preliminary data.</text>
</comment>
<evidence type="ECO:0000313" key="15">
    <source>
        <dbReference type="Proteomes" id="UP001291623"/>
    </source>
</evidence>
<sequence>MEKIGLVHFLIVLEMLVKYWVNYAEREPVVGLTAAFGSVLPTDTKTFKFPVNGCSASSTKMLVKYWVNNAAATNDVYEPIVGLTAAFGSVLPTDTKTFRLPAVYTKPANGCSASSTKLSGSIALVRRGECDFITKATVAQEEGAKGVVLINDEGGCNPDSHCLLEIACPNNSTISNVTIPVVSISNEGADIVDKKLNAGEIVEMILYSPDRPVVDYSVLFIWLMAVGTVIVVGLSELSCCVTRAAPEHTSELTKGVTYKTSPAKKEDDVVAAKEDDDEILHITAWTVIGFVISASTFLVLLYFFMSTWFVWLLILLFCICGIEGLHNCIVSLILSKSRSCEKKTLNLPLLGEVTILSIVVLVFCVGFAIFWAVNRKESYSWIGQDILVATVLLCCAFVYDIFWVFLSPSIFHESVMISVAKGNKAGAESIPMLLRFPKLTDPYKGFDMLGFGDIIFPGLLICFTYRFDEARNKGVLNGYFLWVMIGYATGGSLLYLLGLVFNGRTWSTRSPVSRAMHTRNLCGTGSGETLTERPLEQ</sequence>
<comment type="subcellular location">
    <subcellularLocation>
        <location evidence="2">Endosome membrane</location>
        <topology evidence="2">Multi-pass membrane protein</topology>
    </subcellularLocation>
</comment>
<keyword evidence="5 11" id="KW-0812">Transmembrane</keyword>
<feature type="signal peptide" evidence="12">
    <location>
        <begin position="1"/>
        <end position="24"/>
    </location>
</feature>
<evidence type="ECO:0000256" key="5">
    <source>
        <dbReference type="ARBA" id="ARBA00022692"/>
    </source>
</evidence>
<name>A0AAE1RSC9_9SOLA</name>
<dbReference type="AlphaFoldDB" id="A0AAE1RSC9"/>
<dbReference type="GO" id="GO:0033619">
    <property type="term" value="P:membrane protein proteolysis"/>
    <property type="evidence" value="ECO:0007669"/>
    <property type="project" value="TreeGrafter"/>
</dbReference>
<keyword evidence="10" id="KW-0325">Glycoprotein</keyword>
<dbReference type="InterPro" id="IPR046450">
    <property type="entry name" value="PA_dom_sf"/>
</dbReference>
<evidence type="ECO:0000256" key="11">
    <source>
        <dbReference type="SAM" id="Phobius"/>
    </source>
</evidence>
<accession>A0AAE1RSC9</accession>
<dbReference type="Pfam" id="PF04258">
    <property type="entry name" value="Peptidase_A22B"/>
    <property type="match status" value="1"/>
</dbReference>
<feature type="transmembrane region" description="Helical" evidence="11">
    <location>
        <begin position="213"/>
        <end position="234"/>
    </location>
</feature>
<evidence type="ECO:0000256" key="2">
    <source>
        <dbReference type="ARBA" id="ARBA00004337"/>
    </source>
</evidence>
<feature type="transmembrane region" description="Helical" evidence="11">
    <location>
        <begin position="354"/>
        <end position="374"/>
    </location>
</feature>
<keyword evidence="7" id="KW-0378">Hydrolase</keyword>
<dbReference type="EMBL" id="JAVYJV010000012">
    <property type="protein sequence ID" value="KAK4356775.1"/>
    <property type="molecule type" value="Genomic_DNA"/>
</dbReference>
<evidence type="ECO:0000256" key="7">
    <source>
        <dbReference type="ARBA" id="ARBA00022801"/>
    </source>
</evidence>
<keyword evidence="6" id="KW-0967">Endosome</keyword>
<feature type="transmembrane region" description="Helical" evidence="11">
    <location>
        <begin position="386"/>
        <end position="406"/>
    </location>
</feature>
<protein>
    <recommendedName>
        <fullName evidence="13">PA domain-containing protein</fullName>
    </recommendedName>
</protein>
<dbReference type="Gene3D" id="3.50.30.30">
    <property type="match status" value="1"/>
</dbReference>
<dbReference type="PANTHER" id="PTHR12174:SF79">
    <property type="entry name" value="SIGNAL PEPTIDE PEPTIDASE-LIKE 5"/>
    <property type="match status" value="1"/>
</dbReference>
<keyword evidence="15" id="KW-1185">Reference proteome</keyword>
<keyword evidence="8 11" id="KW-1133">Transmembrane helix</keyword>
<evidence type="ECO:0000256" key="3">
    <source>
        <dbReference type="ARBA" id="ARBA00006859"/>
    </source>
</evidence>
<feature type="chain" id="PRO_5042057922" description="PA domain-containing protein" evidence="12">
    <location>
        <begin position="25"/>
        <end position="537"/>
    </location>
</feature>
<dbReference type="GO" id="GO:0030660">
    <property type="term" value="C:Golgi-associated vesicle membrane"/>
    <property type="evidence" value="ECO:0007669"/>
    <property type="project" value="TreeGrafter"/>
</dbReference>
<evidence type="ECO:0000259" key="13">
    <source>
        <dbReference type="Pfam" id="PF02225"/>
    </source>
</evidence>
<dbReference type="SMART" id="SM00730">
    <property type="entry name" value="PSN"/>
    <property type="match status" value="1"/>
</dbReference>
<dbReference type="PANTHER" id="PTHR12174">
    <property type="entry name" value="SIGNAL PEPTIDE PEPTIDASE"/>
    <property type="match status" value="1"/>
</dbReference>
<evidence type="ECO:0000256" key="10">
    <source>
        <dbReference type="ARBA" id="ARBA00023180"/>
    </source>
</evidence>
<dbReference type="GO" id="GO:0042500">
    <property type="term" value="F:aspartic endopeptidase activity, intramembrane cleaving"/>
    <property type="evidence" value="ECO:0007669"/>
    <property type="project" value="InterPro"/>
</dbReference>
<evidence type="ECO:0000256" key="12">
    <source>
        <dbReference type="SAM" id="SignalP"/>
    </source>
</evidence>
<evidence type="ECO:0000313" key="14">
    <source>
        <dbReference type="EMBL" id="KAK4356775.1"/>
    </source>
</evidence>
<gene>
    <name evidence="14" type="ORF">RND71_022385</name>
</gene>
<proteinExistence type="inferred from homology"/>
<dbReference type="InterPro" id="IPR006639">
    <property type="entry name" value="Preselin/SPP"/>
</dbReference>
<reference evidence="14" key="1">
    <citation type="submission" date="2023-12" db="EMBL/GenBank/DDBJ databases">
        <title>Genome assembly of Anisodus tanguticus.</title>
        <authorList>
            <person name="Wang Y.-J."/>
        </authorList>
    </citation>
    <scope>NUCLEOTIDE SEQUENCE</scope>
    <source>
        <strain evidence="14">KB-2021</strain>
        <tissue evidence="14">Leaf</tissue>
    </source>
</reference>
<feature type="transmembrane region" description="Helical" evidence="11">
    <location>
        <begin position="310"/>
        <end position="334"/>
    </location>
</feature>
<dbReference type="SUPFAM" id="SSF52025">
    <property type="entry name" value="PA domain"/>
    <property type="match status" value="1"/>
</dbReference>
<keyword evidence="4" id="KW-0645">Protease</keyword>
<dbReference type="InterPro" id="IPR003137">
    <property type="entry name" value="PA_domain"/>
</dbReference>
<comment type="function">
    <text evidence="1">Intramembrane-cleaving aspartic protease (I-CLiP) that cleaves type II membrane signal peptides in the hydrophobic plane of the membrane.</text>
</comment>
<feature type="transmembrane region" description="Helical" evidence="11">
    <location>
        <begin position="282"/>
        <end position="303"/>
    </location>
</feature>
<evidence type="ECO:0000256" key="9">
    <source>
        <dbReference type="ARBA" id="ARBA00023136"/>
    </source>
</evidence>
<dbReference type="GO" id="GO:0098553">
    <property type="term" value="C:lumenal side of endoplasmic reticulum membrane"/>
    <property type="evidence" value="ECO:0007669"/>
    <property type="project" value="TreeGrafter"/>
</dbReference>
<evidence type="ECO:0000256" key="4">
    <source>
        <dbReference type="ARBA" id="ARBA00022670"/>
    </source>
</evidence>
<feature type="transmembrane region" description="Helical" evidence="11">
    <location>
        <begin position="479"/>
        <end position="501"/>
    </location>
</feature>